<name>A0A1E5LBL6_9BACI</name>
<feature type="domain" description="3H" evidence="2">
    <location>
        <begin position="81"/>
        <end position="177"/>
    </location>
</feature>
<evidence type="ECO:0000256" key="1">
    <source>
        <dbReference type="PIRSR" id="PIRSR037847-1"/>
    </source>
</evidence>
<dbReference type="Pfam" id="PF02829">
    <property type="entry name" value="3H"/>
    <property type="match status" value="1"/>
</dbReference>
<dbReference type="STRING" id="1305675.BFG57_05010"/>
<dbReference type="PIRSF" id="PIRSF037847">
    <property type="entry name" value="NiaR"/>
    <property type="match status" value="1"/>
</dbReference>
<dbReference type="AlphaFoldDB" id="A0A1E5LBL6"/>
<evidence type="ECO:0000259" key="2">
    <source>
        <dbReference type="Pfam" id="PF02829"/>
    </source>
</evidence>
<proteinExistence type="predicted"/>
<dbReference type="EMBL" id="MJEH01000061">
    <property type="protein sequence ID" value="OEH91477.1"/>
    <property type="molecule type" value="Genomic_DNA"/>
</dbReference>
<dbReference type="Pfam" id="PF08279">
    <property type="entry name" value="HTH_11"/>
    <property type="match status" value="1"/>
</dbReference>
<feature type="binding site" evidence="1">
    <location>
        <position position="154"/>
    </location>
    <ligand>
        <name>Ni(2+)</name>
        <dbReference type="ChEBI" id="CHEBI:49786"/>
    </ligand>
</feature>
<keyword evidence="1" id="KW-0533">Nickel</keyword>
<reference evidence="4 5" key="1">
    <citation type="submission" date="2016-08" db="EMBL/GenBank/DDBJ databases">
        <title>Genome of Bacillus solimangrovi GH2-4.</title>
        <authorList>
            <person name="Lim S."/>
            <person name="Kim B.-C."/>
        </authorList>
    </citation>
    <scope>NUCLEOTIDE SEQUENCE [LARGE SCALE GENOMIC DNA]</scope>
    <source>
        <strain evidence="4 5">GH2-4</strain>
    </source>
</reference>
<feature type="domain" description="Helix-turn-helix type 11" evidence="3">
    <location>
        <begin position="13"/>
        <end position="65"/>
    </location>
</feature>
<dbReference type="InterPro" id="IPR004173">
    <property type="entry name" value="3H_domain"/>
</dbReference>
<dbReference type="InterPro" id="IPR036390">
    <property type="entry name" value="WH_DNA-bd_sf"/>
</dbReference>
<dbReference type="Proteomes" id="UP000095209">
    <property type="component" value="Unassembled WGS sequence"/>
</dbReference>
<dbReference type="SUPFAM" id="SSF46785">
    <property type="entry name" value="Winged helix' DNA-binding domain"/>
    <property type="match status" value="1"/>
</dbReference>
<feature type="binding site" evidence="1">
    <location>
        <position position="93"/>
    </location>
    <ligand>
        <name>Ni(2+)</name>
        <dbReference type="ChEBI" id="CHEBI:49786"/>
    </ligand>
</feature>
<dbReference type="SUPFAM" id="SSF75500">
    <property type="entry name" value="Putative transcriptional regulator TM1602, C-terminal domain"/>
    <property type="match status" value="1"/>
</dbReference>
<dbReference type="InterPro" id="IPR013196">
    <property type="entry name" value="HTH_11"/>
</dbReference>
<dbReference type="GO" id="GO:0046872">
    <property type="term" value="F:metal ion binding"/>
    <property type="evidence" value="ECO:0007669"/>
    <property type="project" value="UniProtKB-KW"/>
</dbReference>
<evidence type="ECO:0000259" key="3">
    <source>
        <dbReference type="Pfam" id="PF08279"/>
    </source>
</evidence>
<dbReference type="Gene3D" id="1.10.10.10">
    <property type="entry name" value="Winged helix-like DNA-binding domain superfamily/Winged helix DNA-binding domain"/>
    <property type="match status" value="1"/>
</dbReference>
<dbReference type="InterPro" id="IPR026043">
    <property type="entry name" value="NadR"/>
</dbReference>
<dbReference type="PANTHER" id="PTHR40068:SF1">
    <property type="entry name" value="TRANSCRIPTION REPRESSOR NIAR-RELATED"/>
    <property type="match status" value="1"/>
</dbReference>
<dbReference type="OrthoDB" id="9792661at2"/>
<protein>
    <submittedName>
        <fullName evidence="4">Transcriptional regulator</fullName>
    </submittedName>
</protein>
<dbReference type="InterPro" id="IPR035922">
    <property type="entry name" value="3H_dom_sf"/>
</dbReference>
<keyword evidence="5" id="KW-1185">Reference proteome</keyword>
<gene>
    <name evidence="4" type="ORF">BFG57_05010</name>
</gene>
<dbReference type="PANTHER" id="PTHR40068">
    <property type="entry name" value="TRANSCRIPTION REPRESSOR NIAR-RELATED"/>
    <property type="match status" value="1"/>
</dbReference>
<feature type="binding site" evidence="1">
    <location>
        <position position="85"/>
    </location>
    <ligand>
        <name>Ni(2+)</name>
        <dbReference type="ChEBI" id="CHEBI:49786"/>
    </ligand>
</feature>
<evidence type="ECO:0000313" key="4">
    <source>
        <dbReference type="EMBL" id="OEH91477.1"/>
    </source>
</evidence>
<comment type="caution">
    <text evidence="4">The sequence shown here is derived from an EMBL/GenBank/DDBJ whole genome shotgun (WGS) entry which is preliminary data.</text>
</comment>
<sequence length="181" mass="20177">MTNDNKKILGEERRSLILQWLKVKKAPITGSALANKTNVSRQVIVQDISLLKARNEPIIATSQGYFYFSPHDQENKVTRTIACLHRPEQTEEELNILVDHGVTVKDVSVEHPLYGDLTASIMVSNRMDVEHFMNKLKQTNATLLSQLTGGAHLHTIEGNSEAQLDEVCEALQKAGFLIDAS</sequence>
<dbReference type="Gene3D" id="3.30.1340.20">
    <property type="entry name" value="3H domain"/>
    <property type="match status" value="1"/>
</dbReference>
<organism evidence="4 5">
    <name type="scientific">Bacillus solimangrovi</name>
    <dbReference type="NCBI Taxonomy" id="1305675"/>
    <lineage>
        <taxon>Bacteria</taxon>
        <taxon>Bacillati</taxon>
        <taxon>Bacillota</taxon>
        <taxon>Bacilli</taxon>
        <taxon>Bacillales</taxon>
        <taxon>Bacillaceae</taxon>
        <taxon>Bacillus</taxon>
    </lineage>
</organism>
<keyword evidence="1" id="KW-0479">Metal-binding</keyword>
<dbReference type="RefSeq" id="WP_069718485.1">
    <property type="nucleotide sequence ID" value="NZ_MJEH01000061.1"/>
</dbReference>
<feature type="binding site" evidence="1">
    <location>
        <position position="152"/>
    </location>
    <ligand>
        <name>Ni(2+)</name>
        <dbReference type="ChEBI" id="CHEBI:49786"/>
    </ligand>
</feature>
<evidence type="ECO:0000313" key="5">
    <source>
        <dbReference type="Proteomes" id="UP000095209"/>
    </source>
</evidence>
<dbReference type="InterPro" id="IPR036388">
    <property type="entry name" value="WH-like_DNA-bd_sf"/>
</dbReference>
<accession>A0A1E5LBL6</accession>